<comment type="caution">
    <text evidence="2">The sequence shown here is derived from an EMBL/GenBank/DDBJ whole genome shotgun (WGS) entry which is preliminary data.</text>
</comment>
<reference evidence="2" key="1">
    <citation type="submission" date="2022-01" db="EMBL/GenBank/DDBJ databases">
        <title>Whole genome-based taxonomy of the Shewanellaceae.</title>
        <authorList>
            <person name="Martin-Rodriguez A.J."/>
        </authorList>
    </citation>
    <scope>NUCLEOTIDE SEQUENCE</scope>
    <source>
        <strain evidence="2">KCTC 23973</strain>
    </source>
</reference>
<name>A0A9X2CGL4_9GAMM</name>
<dbReference type="Proteomes" id="UP001139293">
    <property type="component" value="Unassembled WGS sequence"/>
</dbReference>
<dbReference type="EMBL" id="JAKILB010000006">
    <property type="protein sequence ID" value="MCL1139126.1"/>
    <property type="molecule type" value="Genomic_DNA"/>
</dbReference>
<feature type="domain" description="DUF7014" evidence="1">
    <location>
        <begin position="185"/>
        <end position="302"/>
    </location>
</feature>
<dbReference type="AlphaFoldDB" id="A0A9X2CGL4"/>
<organism evidence="2 3">
    <name type="scientific">Shewanella pneumatophori</name>
    <dbReference type="NCBI Taxonomy" id="314092"/>
    <lineage>
        <taxon>Bacteria</taxon>
        <taxon>Pseudomonadati</taxon>
        <taxon>Pseudomonadota</taxon>
        <taxon>Gammaproteobacteria</taxon>
        <taxon>Alteromonadales</taxon>
        <taxon>Shewanellaceae</taxon>
        <taxon>Shewanella</taxon>
    </lineage>
</organism>
<evidence type="ECO:0000313" key="3">
    <source>
        <dbReference type="Proteomes" id="UP001139293"/>
    </source>
</evidence>
<keyword evidence="3" id="KW-1185">Reference proteome</keyword>
<evidence type="ECO:0000313" key="2">
    <source>
        <dbReference type="EMBL" id="MCL1139126.1"/>
    </source>
</evidence>
<dbReference type="InterPro" id="IPR054280">
    <property type="entry name" value="DUF7014"/>
</dbReference>
<gene>
    <name evidence="2" type="ORF">L2740_11300</name>
</gene>
<accession>A0A9X2CGL4</accession>
<dbReference type="Pfam" id="PF22809">
    <property type="entry name" value="DUF7014"/>
    <property type="match status" value="1"/>
</dbReference>
<evidence type="ECO:0000259" key="1">
    <source>
        <dbReference type="Pfam" id="PF22809"/>
    </source>
</evidence>
<protein>
    <recommendedName>
        <fullName evidence="1">DUF7014 domain-containing protein</fullName>
    </recommendedName>
</protein>
<dbReference type="RefSeq" id="WP_248950299.1">
    <property type="nucleotide sequence ID" value="NZ_JAKILB010000006.1"/>
</dbReference>
<sequence length="305" mass="34900">MFNFEVFSRRPKKDKVKLKALTKTFRNRVFMLIQRQEHGISTQALLNEIHSMMMMNLGKVIGSAESRGYFNDYSAAMLEYMWSCEDDYFFDALEYIFQTQAGRVLLQYNSFIDEINQFLDIDELPYKLTYGNVETIEVENDSDDSVTSGFARVLKYDVTYPKIIRKDSEAIDQTAIEPVLTLLRGKEFSAANKEFLSGLEDYRHGKYRESVTKCCSAFESVMKVVCQQRKIKLKGNETVGPLIAKVIEHTDLDKFFDQPLMLIGTIRNKLGISHGSGVEEKHVSEHVALYSINATASAILLVTRV</sequence>
<proteinExistence type="predicted"/>